<dbReference type="GO" id="GO:0008240">
    <property type="term" value="F:tripeptidyl-peptidase activity"/>
    <property type="evidence" value="ECO:0007669"/>
    <property type="project" value="UniProtKB-EC"/>
</dbReference>
<dbReference type="Gene3D" id="3.40.50.200">
    <property type="entry name" value="Peptidase S8/S53 domain"/>
    <property type="match status" value="1"/>
</dbReference>
<keyword evidence="5" id="KW-0964">Secreted</keyword>
<dbReference type="SUPFAM" id="SSF52743">
    <property type="entry name" value="Subtilisin-like"/>
    <property type="match status" value="1"/>
</dbReference>
<name>A0A9W8QGY3_AKAMU</name>
<dbReference type="GO" id="GO:0006508">
    <property type="term" value="P:proteolysis"/>
    <property type="evidence" value="ECO:0007669"/>
    <property type="project" value="UniProtKB-KW"/>
</dbReference>
<comment type="subcellular location">
    <subcellularLocation>
        <location evidence="3">Secreted</location>
        <location evidence="3">Extracellular space</location>
    </subcellularLocation>
</comment>
<comment type="function">
    <text evidence="2">Secreted tripeptidyl-peptidase which degrades proteins at acidic pHs and is involved in virulence.</text>
</comment>
<comment type="catalytic activity">
    <reaction evidence="1">
        <text>Release of an N-terminal tripeptide from a polypeptide.</text>
        <dbReference type="EC" id="3.4.14.10"/>
    </reaction>
</comment>
<feature type="active site" description="Charge relay system" evidence="16">
    <location>
        <position position="251"/>
    </location>
</feature>
<evidence type="ECO:0000256" key="3">
    <source>
        <dbReference type="ARBA" id="ARBA00004239"/>
    </source>
</evidence>
<dbReference type="Pfam" id="PF11807">
    <property type="entry name" value="UstYa"/>
    <property type="match status" value="1"/>
</dbReference>
<dbReference type="FunFam" id="3.40.50.200:FF:000015">
    <property type="entry name" value="Tripeptidyl peptidase A"/>
    <property type="match status" value="1"/>
</dbReference>
<evidence type="ECO:0000256" key="15">
    <source>
        <dbReference type="ARBA" id="ARBA00035112"/>
    </source>
</evidence>
<evidence type="ECO:0000256" key="4">
    <source>
        <dbReference type="ARBA" id="ARBA00012462"/>
    </source>
</evidence>
<feature type="binding site" evidence="16">
    <location>
        <position position="530"/>
    </location>
    <ligand>
        <name>Ca(2+)</name>
        <dbReference type="ChEBI" id="CHEBI:29108"/>
    </ligand>
</feature>
<evidence type="ECO:0000313" key="20">
    <source>
        <dbReference type="Proteomes" id="UP001144673"/>
    </source>
</evidence>
<evidence type="ECO:0000256" key="12">
    <source>
        <dbReference type="ARBA" id="ARBA00023026"/>
    </source>
</evidence>
<comment type="cofactor">
    <cofactor evidence="16">
        <name>Ca(2+)</name>
        <dbReference type="ChEBI" id="CHEBI:29108"/>
    </cofactor>
    <text evidence="16">Binds 1 Ca(2+) ion per subunit.</text>
</comment>
<evidence type="ECO:0000259" key="18">
    <source>
        <dbReference type="PROSITE" id="PS51695"/>
    </source>
</evidence>
<evidence type="ECO:0000256" key="8">
    <source>
        <dbReference type="ARBA" id="ARBA00022729"/>
    </source>
</evidence>
<evidence type="ECO:0000256" key="11">
    <source>
        <dbReference type="ARBA" id="ARBA00022837"/>
    </source>
</evidence>
<dbReference type="GO" id="GO:0043386">
    <property type="term" value="P:mycotoxin biosynthetic process"/>
    <property type="evidence" value="ECO:0007669"/>
    <property type="project" value="InterPro"/>
</dbReference>
<dbReference type="CDD" id="cd11377">
    <property type="entry name" value="Pro-peptidase_S53"/>
    <property type="match status" value="1"/>
</dbReference>
<evidence type="ECO:0000256" key="10">
    <source>
        <dbReference type="ARBA" id="ARBA00022825"/>
    </source>
</evidence>
<evidence type="ECO:0000256" key="17">
    <source>
        <dbReference type="SAM" id="MobiDB-lite"/>
    </source>
</evidence>
<dbReference type="EMBL" id="JAJHUN010000006">
    <property type="protein sequence ID" value="KAJ4158204.1"/>
    <property type="molecule type" value="Genomic_DNA"/>
</dbReference>
<keyword evidence="13" id="KW-0865">Zymogen</keyword>
<dbReference type="InterPro" id="IPR023828">
    <property type="entry name" value="Peptidase_S8_Ser-AS"/>
</dbReference>
<feature type="active site" description="Charge relay system" evidence="16">
    <location>
        <position position="468"/>
    </location>
</feature>
<dbReference type="CDD" id="cd04056">
    <property type="entry name" value="Peptidases_S53"/>
    <property type="match status" value="1"/>
</dbReference>
<dbReference type="GO" id="GO:0005576">
    <property type="term" value="C:extracellular region"/>
    <property type="evidence" value="ECO:0007669"/>
    <property type="project" value="UniProtKB-SubCell"/>
</dbReference>
<evidence type="ECO:0000256" key="7">
    <source>
        <dbReference type="ARBA" id="ARBA00022723"/>
    </source>
</evidence>
<evidence type="ECO:0000256" key="9">
    <source>
        <dbReference type="ARBA" id="ARBA00022801"/>
    </source>
</evidence>
<evidence type="ECO:0000256" key="6">
    <source>
        <dbReference type="ARBA" id="ARBA00022670"/>
    </source>
</evidence>
<evidence type="ECO:0000256" key="16">
    <source>
        <dbReference type="PROSITE-ProRule" id="PRU01032"/>
    </source>
</evidence>
<accession>A0A9W8QGY3</accession>
<dbReference type="PROSITE" id="PS00138">
    <property type="entry name" value="SUBTILASE_SER"/>
    <property type="match status" value="1"/>
</dbReference>
<keyword evidence="12" id="KW-0843">Virulence</keyword>
<dbReference type="AlphaFoldDB" id="A0A9W8QGY3"/>
<reference evidence="19" key="1">
    <citation type="journal article" date="2023" name="Access Microbiol">
        <title>De-novo genome assembly for Akanthomyces muscarius, a biocontrol agent of insect agricultural pests.</title>
        <authorList>
            <person name="Erdos Z."/>
            <person name="Studholme D.J."/>
            <person name="Raymond B."/>
            <person name="Sharma M."/>
        </authorList>
    </citation>
    <scope>NUCLEOTIDE SEQUENCE</scope>
    <source>
        <strain evidence="19">Ve6</strain>
    </source>
</reference>
<keyword evidence="11 16" id="KW-0106">Calcium</keyword>
<evidence type="ECO:0000313" key="19">
    <source>
        <dbReference type="EMBL" id="KAJ4158204.1"/>
    </source>
</evidence>
<protein>
    <recommendedName>
        <fullName evidence="4">tripeptidyl-peptidase II</fullName>
        <ecNumber evidence="4">3.4.14.10</ecNumber>
    </recommendedName>
</protein>
<dbReference type="PROSITE" id="PS51695">
    <property type="entry name" value="SEDOLISIN"/>
    <property type="match status" value="1"/>
</dbReference>
<dbReference type="EC" id="3.4.14.10" evidence="4"/>
<keyword evidence="8" id="KW-0732">Signal</keyword>
<evidence type="ECO:0000256" key="14">
    <source>
        <dbReference type="ARBA" id="ARBA00023180"/>
    </source>
</evidence>
<dbReference type="InterPro" id="IPR015366">
    <property type="entry name" value="S53_propep"/>
</dbReference>
<comment type="similarity">
    <text evidence="15">Belongs to the ustYa family.</text>
</comment>
<sequence length="876" mass="96764">MYKRLNMGPYGAHLSAEQVNTFIAPLDETIAKLHSWLESHGIGQKQLQYSPARDWISIPNITVSVAESLLKTNYHVYRREGQDVVRSQEWSLPSGLHDIIDLIYPTNSFFGIRTRDATKGKSSKSSTGTMSDYAEDIHNGFAILNGIDMANPPLNLTTAQACNITAITPLCLRILYGTLNYTARATHKNKMALCNFSGEFNNRTDAERFLEIYRPDAAAAADEFGIVEIAGGINRQSQSTQEELDKGAGKEGGLDAQVLLGIGHPTPMVTYTTGGPLPPFAADTSAPDNDNEPFLLLINWLLAQKDLPTVLSISYADTEYTVPPSYARRVCQGFAQLGARGVSVIFGSGDWGVGNPTQCHNKAGHHRFAARFPDSCPYITSVAATRGIHPQVVAYNENNHFVSGGGFSEYFARPRYQEKAVSQYLGKLGNQHKGLYNAQGRAYPDVAAMGYRIVTVWNGQPKIVDGTSASAPIFAGVVALLNDARLAQGKSALGFLNPWIYSVESEGGFTDIVNGSTAGCNTTGFPAARGWDVASGFGTPWFPRLKELVTRGEAFTAPQSSKPCSERTVHQMAATFHYAKQYSWSNIKRAKQPAFLPIATHDEDERGSSEGLLEKGSADSSRATPRPLWKDPAFLIFQGVLLSFYLLVLSLVAASKVPSCSDAHGRSYSPAASIIEWRDTKFTLEDHIQDLSIYSGAPSPELDKAWHDLLNSQNVQVAPEYYKHYGREKIGVAVPGSDHYIGTLNVFHELHCIKRLHQFMYTDYYFPDFTEHQLEMNRLHNEHCLDFLRQSAMCHGDIGLITYIWRQDSLQPVVNATSHQCVNWEKLYDWSQDRAVDMLKPGWLIHPTKGVVYPNGEGDRIGAIDKELHHSSVQIA</sequence>
<keyword evidence="10 16" id="KW-0720">Serine protease</keyword>
<keyword evidence="6 16" id="KW-0645">Protease</keyword>
<keyword evidence="7 16" id="KW-0479">Metal-binding</keyword>
<dbReference type="GeneID" id="80895898"/>
<dbReference type="InterPro" id="IPR036852">
    <property type="entry name" value="Peptidase_S8/S53_dom_sf"/>
</dbReference>
<dbReference type="InterPro" id="IPR021765">
    <property type="entry name" value="UstYa-like"/>
</dbReference>
<dbReference type="Pfam" id="PF09286">
    <property type="entry name" value="Pro-kuma_activ"/>
    <property type="match status" value="1"/>
</dbReference>
<dbReference type="PANTHER" id="PTHR14218">
    <property type="entry name" value="PROTEASE S8 TRIPEPTIDYL PEPTIDASE I CLN2"/>
    <property type="match status" value="1"/>
</dbReference>
<proteinExistence type="inferred from homology"/>
<organism evidence="19 20">
    <name type="scientific">Akanthomyces muscarius</name>
    <name type="common">Entomopathogenic fungus</name>
    <name type="synonym">Lecanicillium muscarium</name>
    <dbReference type="NCBI Taxonomy" id="2231603"/>
    <lineage>
        <taxon>Eukaryota</taxon>
        <taxon>Fungi</taxon>
        <taxon>Dikarya</taxon>
        <taxon>Ascomycota</taxon>
        <taxon>Pezizomycotina</taxon>
        <taxon>Sordariomycetes</taxon>
        <taxon>Hypocreomycetidae</taxon>
        <taxon>Hypocreales</taxon>
        <taxon>Cordycipitaceae</taxon>
        <taxon>Akanthomyces</taxon>
    </lineage>
</organism>
<feature type="binding site" evidence="16">
    <location>
        <position position="512"/>
    </location>
    <ligand>
        <name>Ca(2+)</name>
        <dbReference type="ChEBI" id="CHEBI:29108"/>
    </ligand>
</feature>
<dbReference type="GO" id="GO:0004252">
    <property type="term" value="F:serine-type endopeptidase activity"/>
    <property type="evidence" value="ECO:0007669"/>
    <property type="project" value="UniProtKB-UniRule"/>
</dbReference>
<gene>
    <name evidence="19" type="ORF">LMH87_008739</name>
</gene>
<comment type="caution">
    <text evidence="19">The sequence shown here is derived from an EMBL/GenBank/DDBJ whole genome shotgun (WGS) entry which is preliminary data.</text>
</comment>
<feature type="domain" description="Peptidase S53" evidence="18">
    <location>
        <begin position="166"/>
        <end position="552"/>
    </location>
</feature>
<keyword evidence="14" id="KW-0325">Glycoprotein</keyword>
<feature type="binding site" evidence="16">
    <location>
        <position position="511"/>
    </location>
    <ligand>
        <name>Ca(2+)</name>
        <dbReference type="ChEBI" id="CHEBI:29108"/>
    </ligand>
</feature>
<feature type="active site" description="Charge relay system" evidence="16">
    <location>
        <position position="255"/>
    </location>
</feature>
<dbReference type="PANTHER" id="PTHR14218:SF39">
    <property type="entry name" value="PEPTIDASE S53 DOMAIN-CONTAINING PROTEIN"/>
    <property type="match status" value="1"/>
</dbReference>
<dbReference type="SMART" id="SM00944">
    <property type="entry name" value="Pro-kuma_activ"/>
    <property type="match status" value="1"/>
</dbReference>
<dbReference type="InterPro" id="IPR050819">
    <property type="entry name" value="Tripeptidyl-peptidase_I"/>
</dbReference>
<dbReference type="Proteomes" id="UP001144673">
    <property type="component" value="Unassembled WGS sequence"/>
</dbReference>
<evidence type="ECO:0000256" key="5">
    <source>
        <dbReference type="ARBA" id="ARBA00022525"/>
    </source>
</evidence>
<dbReference type="GO" id="GO:0046872">
    <property type="term" value="F:metal ion binding"/>
    <property type="evidence" value="ECO:0007669"/>
    <property type="project" value="UniProtKB-UniRule"/>
</dbReference>
<evidence type="ECO:0000256" key="2">
    <source>
        <dbReference type="ARBA" id="ARBA00002451"/>
    </source>
</evidence>
<dbReference type="RefSeq" id="XP_056056571.1">
    <property type="nucleotide sequence ID" value="XM_056201961.1"/>
</dbReference>
<feature type="binding site" evidence="16">
    <location>
        <position position="532"/>
    </location>
    <ligand>
        <name>Ca(2+)</name>
        <dbReference type="ChEBI" id="CHEBI:29108"/>
    </ligand>
</feature>
<dbReference type="SUPFAM" id="SSF54897">
    <property type="entry name" value="Protease propeptides/inhibitors"/>
    <property type="match status" value="1"/>
</dbReference>
<feature type="compositionally biased region" description="Basic and acidic residues" evidence="17">
    <location>
        <begin position="605"/>
        <end position="617"/>
    </location>
</feature>
<dbReference type="InterPro" id="IPR030400">
    <property type="entry name" value="Sedolisin_dom"/>
</dbReference>
<dbReference type="KEGG" id="amus:LMH87_008739"/>
<feature type="region of interest" description="Disordered" evidence="17">
    <location>
        <begin position="605"/>
        <end position="624"/>
    </location>
</feature>
<keyword evidence="20" id="KW-1185">Reference proteome</keyword>
<evidence type="ECO:0000256" key="1">
    <source>
        <dbReference type="ARBA" id="ARBA00001910"/>
    </source>
</evidence>
<evidence type="ECO:0000256" key="13">
    <source>
        <dbReference type="ARBA" id="ARBA00023145"/>
    </source>
</evidence>
<keyword evidence="9 16" id="KW-0378">Hydrolase</keyword>